<dbReference type="AlphaFoldDB" id="A0A193G828"/>
<accession>A0A193G828</accession>
<gene>
    <name evidence="1" type="ORF">BAU07_02525</name>
</gene>
<organism evidence="1 2">
    <name type="scientific">Bordetella flabilis</name>
    <dbReference type="NCBI Taxonomy" id="463014"/>
    <lineage>
        <taxon>Bacteria</taxon>
        <taxon>Pseudomonadati</taxon>
        <taxon>Pseudomonadota</taxon>
        <taxon>Betaproteobacteria</taxon>
        <taxon>Burkholderiales</taxon>
        <taxon>Alcaligenaceae</taxon>
        <taxon>Bordetella</taxon>
    </lineage>
</organism>
<dbReference type="EMBL" id="CP016172">
    <property type="protein sequence ID" value="ANN76142.1"/>
    <property type="molecule type" value="Genomic_DNA"/>
</dbReference>
<evidence type="ECO:0008006" key="3">
    <source>
        <dbReference type="Google" id="ProtNLM"/>
    </source>
</evidence>
<dbReference type="KEGG" id="bfz:BAU07_02525"/>
<dbReference type="RefSeq" id="WP_066653682.1">
    <property type="nucleotide sequence ID" value="NZ_CBCSCL010000026.1"/>
</dbReference>
<evidence type="ECO:0000313" key="2">
    <source>
        <dbReference type="Proteomes" id="UP000091926"/>
    </source>
</evidence>
<dbReference type="Proteomes" id="UP000091926">
    <property type="component" value="Chromosome"/>
</dbReference>
<evidence type="ECO:0000313" key="1">
    <source>
        <dbReference type="EMBL" id="ANN76142.1"/>
    </source>
</evidence>
<reference evidence="1 2" key="1">
    <citation type="submission" date="2016-06" db="EMBL/GenBank/DDBJ databases">
        <title>Complete genome sequences of Bordetella bronchialis and Bordetella flabilis.</title>
        <authorList>
            <person name="LiPuma J.J."/>
            <person name="Spilker T."/>
        </authorList>
    </citation>
    <scope>NUCLEOTIDE SEQUENCE [LARGE SCALE GENOMIC DNA]</scope>
    <source>
        <strain evidence="1 2">AU10664</strain>
    </source>
</reference>
<keyword evidence="2" id="KW-1185">Reference proteome</keyword>
<protein>
    <recommendedName>
        <fullName evidence="3">Antirepressor protein ant N-terminal domain-containing protein</fullName>
    </recommendedName>
</protein>
<name>A0A193G828_9BORD</name>
<proteinExistence type="predicted"/>
<sequence>MPELIETPFADLHIPCSHDGRTVLVPLPPLCEAMKLDTWAELGRLGNDLDLRDLIKTISFQPGAAAMQALPVGGLTLWFERLAQTHDDVALRHRVAILQQEGFASLLDHWVALSGKCQSAPDAATLKRQFRRLQSQIAGLSDALQHGATAIEQEILRAQLSELCQFPIMPRATTSPLLERFWNAVFARLVNGADINHARRSDRLLALNFRHLASVLDDGKEPIALTRELRTELKKSRQPYFLGVRVVNSRIAHKSLRCWVFNLH</sequence>
<dbReference type="OrthoDB" id="8629952at2"/>